<dbReference type="Proteomes" id="UP001432322">
    <property type="component" value="Unassembled WGS sequence"/>
</dbReference>
<organism evidence="2 3">
    <name type="scientific">Pristionchus fissidentatus</name>
    <dbReference type="NCBI Taxonomy" id="1538716"/>
    <lineage>
        <taxon>Eukaryota</taxon>
        <taxon>Metazoa</taxon>
        <taxon>Ecdysozoa</taxon>
        <taxon>Nematoda</taxon>
        <taxon>Chromadorea</taxon>
        <taxon>Rhabditida</taxon>
        <taxon>Rhabditina</taxon>
        <taxon>Diplogasteromorpha</taxon>
        <taxon>Diplogasteroidea</taxon>
        <taxon>Neodiplogasteridae</taxon>
        <taxon>Pristionchus</taxon>
    </lineage>
</organism>
<name>A0AAV5URW6_9BILA</name>
<proteinExistence type="predicted"/>
<accession>A0AAV5URW6</accession>
<feature type="signal peptide" evidence="1">
    <location>
        <begin position="1"/>
        <end position="21"/>
    </location>
</feature>
<evidence type="ECO:0000313" key="3">
    <source>
        <dbReference type="Proteomes" id="UP001432322"/>
    </source>
</evidence>
<sequence>MKFTVLFALLLLTATFTVVQSFDCDDYVSECQNVSESQKGSACWYHNIFYNGWAKREDKCKHNPERSHFDFWFGRCYCCPPRDNFFN</sequence>
<reference evidence="2" key="1">
    <citation type="submission" date="2023-10" db="EMBL/GenBank/DDBJ databases">
        <title>Genome assembly of Pristionchus species.</title>
        <authorList>
            <person name="Yoshida K."/>
            <person name="Sommer R.J."/>
        </authorList>
    </citation>
    <scope>NUCLEOTIDE SEQUENCE</scope>
    <source>
        <strain evidence="2">RS5133</strain>
    </source>
</reference>
<feature type="chain" id="PRO_5043316173" evidence="1">
    <location>
        <begin position="22"/>
        <end position="87"/>
    </location>
</feature>
<protein>
    <submittedName>
        <fullName evidence="2">Uncharacterized protein</fullName>
    </submittedName>
</protein>
<comment type="caution">
    <text evidence="2">The sequence shown here is derived from an EMBL/GenBank/DDBJ whole genome shotgun (WGS) entry which is preliminary data.</text>
</comment>
<evidence type="ECO:0000313" key="2">
    <source>
        <dbReference type="EMBL" id="GMT09871.1"/>
    </source>
</evidence>
<dbReference type="EMBL" id="BTSY01000001">
    <property type="protein sequence ID" value="GMT09871.1"/>
    <property type="molecule type" value="Genomic_DNA"/>
</dbReference>
<keyword evidence="1" id="KW-0732">Signal</keyword>
<dbReference type="AlphaFoldDB" id="A0AAV5URW6"/>
<gene>
    <name evidence="2" type="ORF">PFISCL1PPCAC_1168</name>
</gene>
<evidence type="ECO:0000256" key="1">
    <source>
        <dbReference type="SAM" id="SignalP"/>
    </source>
</evidence>
<keyword evidence="3" id="KW-1185">Reference proteome</keyword>